<evidence type="ECO:0000313" key="7">
    <source>
        <dbReference type="Proteomes" id="UP000076580"/>
    </source>
</evidence>
<evidence type="ECO:0000256" key="4">
    <source>
        <dbReference type="ARBA" id="ARBA00023157"/>
    </source>
</evidence>
<dbReference type="InterPro" id="IPR001144">
    <property type="entry name" value="Enterotoxin_A"/>
</dbReference>
<dbReference type="Pfam" id="PF01375">
    <property type="entry name" value="Enterotoxin_a"/>
    <property type="match status" value="1"/>
</dbReference>
<feature type="chain" id="PRO_5007581064" evidence="5">
    <location>
        <begin position="19"/>
        <end position="584"/>
    </location>
</feature>
<dbReference type="RefSeq" id="XP_040661408.1">
    <property type="nucleotide sequence ID" value="XM_040800525.1"/>
</dbReference>
<sequence length="584" mass="63088">MRFVNTLLSALLAVSVAAQPIRKLTRENLLQAMERANNDVAKLGKKMTLIVQGGAVNVILQNRDETEDMDFIVSGCNPIGNSAKCSSDIKLLRPIFYTAMKGVQPERASSWTDDTIKNFFIMNAALYERYMSEAEAQGTVLAGMLEGSAGIKFISAPWDWQFVGKMQKMEKMEDSKMAYNLEDAGFYLRKWLEMKNMVSINYAGVKGLFKSWGRKEPVNLIELCKEVNVKSGANLIELSESIDGAESRDKEPASNVAKPGAALDAPRFAFYGDFVLPAVAKQQGGFVPSADSLLKKGAAAQSELEMAAKLPLNTPSFFLPTSQDFGTAAKRAAHEASKHTPGHYGVVYVVHATPNMVDAAKSVGHGKAVTPRQEFVVAGGIKWSQVLGWAQIPHDYAPPASLAVNGKAGLRDYFEKAFREGTPLFQKNEDYDKQFDAYTANTEAQPKLSNSGQHLQQLEEFMQVNGLAVGWSGKFPLIPTAEGDPISGKESVKNAIPAPNEESWLKQTWGFIERHKIAIALLPAVAAANLIPGLGEVADATEVAALSVDAVDAGGLLVEGVSAASEGDVVSPKVSTKFKVPNAP</sequence>
<evidence type="ECO:0000256" key="3">
    <source>
        <dbReference type="ARBA" id="ARBA00023026"/>
    </source>
</evidence>
<name>A0A151GY87_DRECN</name>
<dbReference type="AlphaFoldDB" id="A0A151GY87"/>
<dbReference type="EMBL" id="LAYC01000001">
    <property type="protein sequence ID" value="KYK62056.1"/>
    <property type="molecule type" value="Genomic_DNA"/>
</dbReference>
<dbReference type="Proteomes" id="UP000076580">
    <property type="component" value="Chromosome 01"/>
</dbReference>
<comment type="caution">
    <text evidence="6">The sequence shown here is derived from an EMBL/GenBank/DDBJ whole genome shotgun (WGS) entry which is preliminary data.</text>
</comment>
<keyword evidence="3" id="KW-0843">Virulence</keyword>
<keyword evidence="2 5" id="KW-0732">Signal</keyword>
<keyword evidence="7" id="KW-1185">Reference proteome</keyword>
<dbReference type="STRING" id="98403.A0A151GY87"/>
<protein>
    <submittedName>
        <fullName evidence="6">Uncharacterized protein</fullName>
    </submittedName>
</protein>
<dbReference type="GeneID" id="63715844"/>
<organism evidence="6 7">
    <name type="scientific">Drechmeria coniospora</name>
    <name type="common">Nematophagous fungus</name>
    <name type="synonym">Meria coniospora</name>
    <dbReference type="NCBI Taxonomy" id="98403"/>
    <lineage>
        <taxon>Eukaryota</taxon>
        <taxon>Fungi</taxon>
        <taxon>Dikarya</taxon>
        <taxon>Ascomycota</taxon>
        <taxon>Pezizomycotina</taxon>
        <taxon>Sordariomycetes</taxon>
        <taxon>Hypocreomycetidae</taxon>
        <taxon>Hypocreales</taxon>
        <taxon>Ophiocordycipitaceae</taxon>
        <taxon>Drechmeria</taxon>
    </lineage>
</organism>
<dbReference type="GO" id="GO:0090729">
    <property type="term" value="F:toxin activity"/>
    <property type="evidence" value="ECO:0007669"/>
    <property type="project" value="UniProtKB-KW"/>
</dbReference>
<keyword evidence="1" id="KW-0800">Toxin</keyword>
<feature type="signal peptide" evidence="5">
    <location>
        <begin position="1"/>
        <end position="18"/>
    </location>
</feature>
<accession>A0A151GY87</accession>
<gene>
    <name evidence="6" type="ORF">DCS_03201</name>
</gene>
<dbReference type="SUPFAM" id="SSF56399">
    <property type="entry name" value="ADP-ribosylation"/>
    <property type="match status" value="1"/>
</dbReference>
<proteinExistence type="predicted"/>
<dbReference type="InParanoid" id="A0A151GY87"/>
<evidence type="ECO:0000256" key="2">
    <source>
        <dbReference type="ARBA" id="ARBA00022729"/>
    </source>
</evidence>
<keyword evidence="4" id="KW-1015">Disulfide bond</keyword>
<evidence type="ECO:0000256" key="5">
    <source>
        <dbReference type="SAM" id="SignalP"/>
    </source>
</evidence>
<reference evidence="6 7" key="1">
    <citation type="journal article" date="2016" name="Sci. Rep.">
        <title>Insights into Adaptations to a Near-Obligate Nematode Endoparasitic Lifestyle from the Finished Genome of Drechmeria coniospora.</title>
        <authorList>
            <person name="Zhang L."/>
            <person name="Zhou Z."/>
            <person name="Guo Q."/>
            <person name="Fokkens L."/>
            <person name="Miskei M."/>
            <person name="Pocsi I."/>
            <person name="Zhang W."/>
            <person name="Chen M."/>
            <person name="Wang L."/>
            <person name="Sun Y."/>
            <person name="Donzelli B.G."/>
            <person name="Gibson D.M."/>
            <person name="Nelson D.R."/>
            <person name="Luo J.G."/>
            <person name="Rep M."/>
            <person name="Liu H."/>
            <person name="Yang S."/>
            <person name="Wang J."/>
            <person name="Krasnoff S.B."/>
            <person name="Xu Y."/>
            <person name="Molnar I."/>
            <person name="Lin M."/>
        </authorList>
    </citation>
    <scope>NUCLEOTIDE SEQUENCE [LARGE SCALE GENOMIC DNA]</scope>
    <source>
        <strain evidence="6 7">ARSEF 6962</strain>
    </source>
</reference>
<evidence type="ECO:0000256" key="1">
    <source>
        <dbReference type="ARBA" id="ARBA00022656"/>
    </source>
</evidence>
<dbReference type="Gene3D" id="3.90.210.10">
    <property type="entry name" value="Heat-Labile Enterotoxin, subunit A"/>
    <property type="match status" value="1"/>
</dbReference>
<evidence type="ECO:0000313" key="6">
    <source>
        <dbReference type="EMBL" id="KYK62056.1"/>
    </source>
</evidence>